<evidence type="ECO:0000259" key="2">
    <source>
        <dbReference type="Pfam" id="PF00364"/>
    </source>
</evidence>
<feature type="domain" description="YknX-like C-terminal permuted SH3-like" evidence="3">
    <location>
        <begin position="213"/>
        <end position="284"/>
    </location>
</feature>
<reference evidence="4 5" key="1">
    <citation type="submission" date="2023-07" db="EMBL/GenBank/DDBJ databases">
        <title>Genomic Encyclopedia of Type Strains, Phase IV (KMG-IV): sequencing the most valuable type-strain genomes for metagenomic binning, comparative biology and taxonomic classification.</title>
        <authorList>
            <person name="Goeker M."/>
        </authorList>
    </citation>
    <scope>NUCLEOTIDE SEQUENCE [LARGE SCALE GENOMIC DNA]</scope>
    <source>
        <strain evidence="4 5">DSM 16460</strain>
    </source>
</reference>
<dbReference type="Proteomes" id="UP001224359">
    <property type="component" value="Unassembled WGS sequence"/>
</dbReference>
<accession>A0ABT9VI51</accession>
<dbReference type="Pfam" id="PF00364">
    <property type="entry name" value="Biotin_lipoyl"/>
    <property type="match status" value="1"/>
</dbReference>
<keyword evidence="5" id="KW-1185">Reference proteome</keyword>
<keyword evidence="4" id="KW-0012">Acyltransferase</keyword>
<dbReference type="PANTHER" id="PTHR30469">
    <property type="entry name" value="MULTIDRUG RESISTANCE PROTEIN MDTA"/>
    <property type="match status" value="1"/>
</dbReference>
<keyword evidence="4" id="KW-0808">Transferase</keyword>
<dbReference type="GO" id="GO:0016746">
    <property type="term" value="F:acyltransferase activity"/>
    <property type="evidence" value="ECO:0007669"/>
    <property type="project" value="UniProtKB-KW"/>
</dbReference>
<dbReference type="RefSeq" id="WP_306977828.1">
    <property type="nucleotide sequence ID" value="NZ_JAUSTQ010000013.1"/>
</dbReference>
<sequence length="288" mass="31445">MKKWMMMLVAALMVLAACNGESQDEEENVETETPVETVAVKQEDFTETRSFSSRIMPNDQSPVMAQAAGEVEEVMAERGETVEEDDVLLEYQTQRGLLELVAPMDGLLTDFNYAEGDMLTTEEPAGMVIDRDPMIFQFQVTQSNRNLFSEGDTVTYDVSQANATGEAEVTYVASSTSDNGMFSVEAEADQPDDTIPSGLTGQIQLDHVVAENALVVPTEAVIERSGQTFVFIMEDGQAKEVNVSIIQKQSAETAIEVEDEQLAADDAVISSGQLTIEDGSNVRVVEEE</sequence>
<dbReference type="InterPro" id="IPR000089">
    <property type="entry name" value="Biotin_lipoyl"/>
</dbReference>
<feature type="signal peptide" evidence="1">
    <location>
        <begin position="1"/>
        <end position="19"/>
    </location>
</feature>
<dbReference type="Gene3D" id="2.40.50.100">
    <property type="match status" value="1"/>
</dbReference>
<dbReference type="PROSITE" id="PS51257">
    <property type="entry name" value="PROKAR_LIPOPROTEIN"/>
    <property type="match status" value="1"/>
</dbReference>
<proteinExistence type="predicted"/>
<organism evidence="4 5">
    <name type="scientific">Alkalibacillus salilacus</name>
    <dbReference type="NCBI Taxonomy" id="284582"/>
    <lineage>
        <taxon>Bacteria</taxon>
        <taxon>Bacillati</taxon>
        <taxon>Bacillota</taxon>
        <taxon>Bacilli</taxon>
        <taxon>Bacillales</taxon>
        <taxon>Bacillaceae</taxon>
        <taxon>Alkalibacillus</taxon>
    </lineage>
</organism>
<feature type="chain" id="PRO_5046982101" evidence="1">
    <location>
        <begin position="20"/>
        <end position="288"/>
    </location>
</feature>
<dbReference type="EMBL" id="JAUSTQ010000013">
    <property type="protein sequence ID" value="MDQ0160520.1"/>
    <property type="molecule type" value="Genomic_DNA"/>
</dbReference>
<evidence type="ECO:0000256" key="1">
    <source>
        <dbReference type="SAM" id="SignalP"/>
    </source>
</evidence>
<feature type="domain" description="Lipoyl-binding" evidence="2">
    <location>
        <begin position="69"/>
        <end position="124"/>
    </location>
</feature>
<dbReference type="Gene3D" id="2.40.420.20">
    <property type="match status" value="1"/>
</dbReference>
<evidence type="ECO:0000259" key="3">
    <source>
        <dbReference type="Pfam" id="PF25989"/>
    </source>
</evidence>
<dbReference type="InterPro" id="IPR011053">
    <property type="entry name" value="Single_hybrid_motif"/>
</dbReference>
<protein>
    <submittedName>
        <fullName evidence="4">Pyruvate/2-oxoglutarate dehydrogenase complex dihydrolipoamide acyltransferase (E2) component</fullName>
    </submittedName>
</protein>
<name>A0ABT9VI51_9BACI</name>
<keyword evidence="4" id="KW-0670">Pyruvate</keyword>
<comment type="caution">
    <text evidence="4">The sequence shown here is derived from an EMBL/GenBank/DDBJ whole genome shotgun (WGS) entry which is preliminary data.</text>
</comment>
<dbReference type="Pfam" id="PF25989">
    <property type="entry name" value="YknX_C"/>
    <property type="match status" value="1"/>
</dbReference>
<dbReference type="InterPro" id="IPR058637">
    <property type="entry name" value="YknX-like_C"/>
</dbReference>
<gene>
    <name evidence="4" type="ORF">J2S77_002524</name>
</gene>
<keyword evidence="1" id="KW-0732">Signal</keyword>
<dbReference type="Gene3D" id="2.40.30.170">
    <property type="match status" value="1"/>
</dbReference>
<dbReference type="SUPFAM" id="SSF51230">
    <property type="entry name" value="Single hybrid motif"/>
    <property type="match status" value="1"/>
</dbReference>
<evidence type="ECO:0000313" key="5">
    <source>
        <dbReference type="Proteomes" id="UP001224359"/>
    </source>
</evidence>
<evidence type="ECO:0000313" key="4">
    <source>
        <dbReference type="EMBL" id="MDQ0160520.1"/>
    </source>
</evidence>